<protein>
    <recommendedName>
        <fullName evidence="4">Translation initiation factor 2</fullName>
    </recommendedName>
</protein>
<feature type="region of interest" description="Disordered" evidence="1">
    <location>
        <begin position="148"/>
        <end position="406"/>
    </location>
</feature>
<reference evidence="3" key="2">
    <citation type="submission" date="2024-06" db="EMBL/GenBank/DDBJ databases">
        <authorList>
            <person name="Deng Y."/>
        </authorList>
    </citation>
    <scope>NUCLEOTIDE SEQUENCE</scope>
    <source>
        <strain evidence="3">TCYB15</strain>
    </source>
</reference>
<dbReference type="InterPro" id="IPR043129">
    <property type="entry name" value="ATPase_NBD"/>
</dbReference>
<evidence type="ECO:0000256" key="1">
    <source>
        <dbReference type="SAM" id="MobiDB-lite"/>
    </source>
</evidence>
<gene>
    <name evidence="3" type="ORF">ABM428_11775</name>
</gene>
<evidence type="ECO:0000256" key="2">
    <source>
        <dbReference type="SAM" id="Phobius"/>
    </source>
</evidence>
<dbReference type="EMBL" id="CP159193">
    <property type="protein sequence ID" value="XCF09761.1"/>
    <property type="molecule type" value="Genomic_DNA"/>
</dbReference>
<evidence type="ECO:0008006" key="4">
    <source>
        <dbReference type="Google" id="ProtNLM"/>
    </source>
</evidence>
<proteinExistence type="predicted"/>
<feature type="region of interest" description="Disordered" evidence="1">
    <location>
        <begin position="480"/>
        <end position="514"/>
    </location>
</feature>
<accession>A0AAU8C0Y8</accession>
<keyword evidence="2" id="KW-0812">Transmembrane</keyword>
<feature type="compositionally biased region" description="Basic and acidic residues" evidence="1">
    <location>
        <begin position="191"/>
        <end position="209"/>
    </location>
</feature>
<keyword evidence="2" id="KW-1133">Transmembrane helix</keyword>
<sequence length="886" mass="92007">MKPNFALSLSFEGIRLLHRAPDGWRQVGEVAVDAEDMAAQLAALRSTATALEPSGLRSKLLIPNDQIKYMTIDTAGLSDQARREQAEVALDGATPYAVEDLVFDISNDGPRTHIAAVARETLAEAEAFATEHRFHPVSFAAQSDDHDFTGEAFFGPTDSAPKWLEPGDSVERDKGPFVILGDVELPPEDTSPPKDDTAAETESPGKADDVTADASQEGDSTLDAPAADAAKPEAKTADAPQPASQKPADAPAPKAVKLDAPRVAPASPSVTPPPSKASAPARAKTPEASAGKASAPAVQKPAAPSVEKNAAAAPKPAPAVSKAPPAAPAAPKAPADFSSRRSAPIVTGAAARGSVQPLSHTGGPVPDSSSLTGAKHTQPAKSSPFGFLKRRKPRATPPPPKPIAAKAAPIPGKALATGASEVDQMTVFGARKEQSIGGKPRFLGLVLTAALLVFLAGVAAWASVFLDDGLALSRLFGSRDTTQTASAPPEPVVKQQVESREDPIVPQTPPENTADTTVAALDPTLSDEDGAVLDAMRVPQQLQPRELTAQEIEAKYATTGIWAIAPKTPKAPSMVTLDDLFMTSIDPVSTSNDAVALPTLASFGGDTVDISSAPPAAAGTSFTLDDRGLVVPSPNGTLNADGVLVFAGQPARVPPATLARPGAVEEEEVEDTVVAALLGFRPKLRPEDLPEQNERANLGGVTRNELAAFRPTLRSADVIKAAAAAKQAEVDAAAEAAAAAIKAALPQEPVNNATQYATEVSKRPDTRPGNFSRIVRRAERAQPAPVTVASAPAAVTPQVVQPSVPSKASVSKQATVKNAIKLRQINLIGVYGKPSSRRALIRLSNGRYQKVAVGDRLDGGRVSAIGEAELRYNRRGRDVVLKMPRG</sequence>
<dbReference type="RefSeq" id="WP_132997372.1">
    <property type="nucleotide sequence ID" value="NZ_CP159193.1"/>
</dbReference>
<evidence type="ECO:0000313" key="3">
    <source>
        <dbReference type="EMBL" id="XCF09761.1"/>
    </source>
</evidence>
<keyword evidence="2" id="KW-0472">Membrane</keyword>
<reference evidence="3" key="1">
    <citation type="journal article" date="2020" name="Int. J. Syst. Evol. Microbiol.">
        <title>Notification of changes in taxonomic opinion previously published outside the IJSEM.</title>
        <authorList>
            <person name="Oren A."/>
            <person name="Garrity G."/>
        </authorList>
    </citation>
    <scope>NUCLEOTIDE SEQUENCE</scope>
    <source>
        <strain evidence="3">TCYB15</strain>
    </source>
</reference>
<name>A0AAU8C0Y8_9RHOB</name>
<dbReference type="AlphaFoldDB" id="A0AAU8C0Y8"/>
<organism evidence="3">
    <name type="scientific">Sulfitobacter sp. TCYB15</name>
    <dbReference type="NCBI Taxonomy" id="3229275"/>
    <lineage>
        <taxon>Bacteria</taxon>
        <taxon>Pseudomonadati</taxon>
        <taxon>Pseudomonadota</taxon>
        <taxon>Alphaproteobacteria</taxon>
        <taxon>Rhodobacterales</taxon>
        <taxon>Roseobacteraceae</taxon>
        <taxon>Sulfitobacter</taxon>
    </lineage>
</organism>
<feature type="transmembrane region" description="Helical" evidence="2">
    <location>
        <begin position="442"/>
        <end position="466"/>
    </location>
</feature>
<dbReference type="SUPFAM" id="SSF53067">
    <property type="entry name" value="Actin-like ATPase domain"/>
    <property type="match status" value="1"/>
</dbReference>
<feature type="compositionally biased region" description="Low complexity" evidence="1">
    <location>
        <begin position="237"/>
        <end position="255"/>
    </location>
</feature>
<dbReference type="KEGG" id="suly:ABM428_11775"/>
<feature type="compositionally biased region" description="Low complexity" evidence="1">
    <location>
        <begin position="310"/>
        <end position="335"/>
    </location>
</feature>